<dbReference type="GO" id="GO:0005886">
    <property type="term" value="C:plasma membrane"/>
    <property type="evidence" value="ECO:0007669"/>
    <property type="project" value="UniProtKB-SubCell"/>
</dbReference>
<feature type="transmembrane region" description="Helical" evidence="7">
    <location>
        <begin position="111"/>
        <end position="134"/>
    </location>
</feature>
<dbReference type="AlphaFoldDB" id="A0A5M3XCH2"/>
<dbReference type="Pfam" id="PF00528">
    <property type="entry name" value="BPD_transp_1"/>
    <property type="match status" value="1"/>
</dbReference>
<reference evidence="9 10" key="1">
    <citation type="submission" date="2019-10" db="EMBL/GenBank/DDBJ databases">
        <title>Whole genome shotgun sequence of Acrocarpospora pleiomorpha NBRC 16267.</title>
        <authorList>
            <person name="Ichikawa N."/>
            <person name="Kimura A."/>
            <person name="Kitahashi Y."/>
            <person name="Komaki H."/>
            <person name="Oguchi A."/>
        </authorList>
    </citation>
    <scope>NUCLEOTIDE SEQUENCE [LARGE SCALE GENOMIC DNA]</scope>
    <source>
        <strain evidence="9 10">NBRC 16267</strain>
    </source>
</reference>
<evidence type="ECO:0000259" key="8">
    <source>
        <dbReference type="PROSITE" id="PS50928"/>
    </source>
</evidence>
<keyword evidence="5 7" id="KW-1133">Transmembrane helix</keyword>
<dbReference type="EMBL" id="BLAF01000007">
    <property type="protein sequence ID" value="GES18356.1"/>
    <property type="molecule type" value="Genomic_DNA"/>
</dbReference>
<dbReference type="SUPFAM" id="SSF161098">
    <property type="entry name" value="MetI-like"/>
    <property type="match status" value="1"/>
</dbReference>
<dbReference type="InterPro" id="IPR000515">
    <property type="entry name" value="MetI-like"/>
</dbReference>
<dbReference type="PROSITE" id="PS50928">
    <property type="entry name" value="ABC_TM1"/>
    <property type="match status" value="1"/>
</dbReference>
<feature type="transmembrane region" description="Helical" evidence="7">
    <location>
        <begin position="245"/>
        <end position="266"/>
    </location>
</feature>
<keyword evidence="10" id="KW-1185">Reference proteome</keyword>
<gene>
    <name evidence="9" type="ORF">Aple_012510</name>
</gene>
<dbReference type="Proteomes" id="UP000377595">
    <property type="component" value="Unassembled WGS sequence"/>
</dbReference>
<feature type="transmembrane region" description="Helical" evidence="7">
    <location>
        <begin position="186"/>
        <end position="211"/>
    </location>
</feature>
<keyword evidence="4 7" id="KW-0812">Transmembrane</keyword>
<accession>A0A5M3XCH2</accession>
<name>A0A5M3XCH2_9ACTN</name>
<dbReference type="RefSeq" id="WP_218038138.1">
    <property type="nucleotide sequence ID" value="NZ_BAAAHM010000010.1"/>
</dbReference>
<evidence type="ECO:0000256" key="3">
    <source>
        <dbReference type="ARBA" id="ARBA00022475"/>
    </source>
</evidence>
<evidence type="ECO:0000313" key="9">
    <source>
        <dbReference type="EMBL" id="GES18356.1"/>
    </source>
</evidence>
<comment type="caution">
    <text evidence="9">The sequence shown here is derived from an EMBL/GenBank/DDBJ whole genome shotgun (WGS) entry which is preliminary data.</text>
</comment>
<protein>
    <submittedName>
        <fullName evidence="9">ABC transporter permease</fullName>
    </submittedName>
</protein>
<evidence type="ECO:0000313" key="10">
    <source>
        <dbReference type="Proteomes" id="UP000377595"/>
    </source>
</evidence>
<comment type="subcellular location">
    <subcellularLocation>
        <location evidence="1 7">Cell membrane</location>
        <topology evidence="1 7">Multi-pass membrane protein</topology>
    </subcellularLocation>
</comment>
<proteinExistence type="inferred from homology"/>
<evidence type="ECO:0000256" key="6">
    <source>
        <dbReference type="ARBA" id="ARBA00023136"/>
    </source>
</evidence>
<dbReference type="PANTHER" id="PTHR43744:SF12">
    <property type="entry name" value="ABC TRANSPORTER PERMEASE PROTEIN MG189-RELATED"/>
    <property type="match status" value="1"/>
</dbReference>
<dbReference type="CDD" id="cd06261">
    <property type="entry name" value="TM_PBP2"/>
    <property type="match status" value="1"/>
</dbReference>
<organism evidence="9 10">
    <name type="scientific">Acrocarpospora pleiomorpha</name>
    <dbReference type="NCBI Taxonomy" id="90975"/>
    <lineage>
        <taxon>Bacteria</taxon>
        <taxon>Bacillati</taxon>
        <taxon>Actinomycetota</taxon>
        <taxon>Actinomycetes</taxon>
        <taxon>Streptosporangiales</taxon>
        <taxon>Streptosporangiaceae</taxon>
        <taxon>Acrocarpospora</taxon>
    </lineage>
</organism>
<keyword evidence="2 7" id="KW-0813">Transport</keyword>
<feature type="domain" description="ABC transmembrane type-1" evidence="8">
    <location>
        <begin position="74"/>
        <end position="266"/>
    </location>
</feature>
<evidence type="ECO:0000256" key="1">
    <source>
        <dbReference type="ARBA" id="ARBA00004651"/>
    </source>
</evidence>
<feature type="transmembrane region" description="Helical" evidence="7">
    <location>
        <begin position="146"/>
        <end position="165"/>
    </location>
</feature>
<dbReference type="PANTHER" id="PTHR43744">
    <property type="entry name" value="ABC TRANSPORTER PERMEASE PROTEIN MG189-RELATED-RELATED"/>
    <property type="match status" value="1"/>
</dbReference>
<comment type="similarity">
    <text evidence="7">Belongs to the binding-protein-dependent transport system permease family.</text>
</comment>
<feature type="transmembrane region" description="Helical" evidence="7">
    <location>
        <begin position="15"/>
        <end position="35"/>
    </location>
</feature>
<evidence type="ECO:0000256" key="2">
    <source>
        <dbReference type="ARBA" id="ARBA00022448"/>
    </source>
</evidence>
<sequence>MTASPLRRQVGRMPLRLAITLLVVIEVAPLAWLLISSLKAEDEFSSSPVWSLPRGLHWQNYVDAWTTGNMSVYFRNSLLATLPALALIIVLSVAAGFALEIMRWRGRDGVLLLFLAGVMVPLQMVLLPLFTIYFQTNLINTLWSLIITYTVFGLPLSVFLMAGYYKAIPREILEAAAIDGAGIYRTFWSVVLPTVRNAIFTVALVQFFFIWNDLLLSLTFISDDNLRTVQTGLLNFVGQYGQREWGPTFASVCMAVFPTLAIYLVLNQKVMKGLTAGSVKG</sequence>
<keyword evidence="6 7" id="KW-0472">Membrane</keyword>
<dbReference type="GO" id="GO:0055085">
    <property type="term" value="P:transmembrane transport"/>
    <property type="evidence" value="ECO:0007669"/>
    <property type="project" value="InterPro"/>
</dbReference>
<feature type="transmembrane region" description="Helical" evidence="7">
    <location>
        <begin position="78"/>
        <end position="99"/>
    </location>
</feature>
<evidence type="ECO:0000256" key="5">
    <source>
        <dbReference type="ARBA" id="ARBA00022989"/>
    </source>
</evidence>
<evidence type="ECO:0000256" key="7">
    <source>
        <dbReference type="RuleBase" id="RU363032"/>
    </source>
</evidence>
<dbReference type="InterPro" id="IPR035906">
    <property type="entry name" value="MetI-like_sf"/>
</dbReference>
<keyword evidence="3" id="KW-1003">Cell membrane</keyword>
<dbReference type="Gene3D" id="1.10.3720.10">
    <property type="entry name" value="MetI-like"/>
    <property type="match status" value="1"/>
</dbReference>
<evidence type="ECO:0000256" key="4">
    <source>
        <dbReference type="ARBA" id="ARBA00022692"/>
    </source>
</evidence>